<dbReference type="GO" id="GO:0050660">
    <property type="term" value="F:flavin adenine dinucleotide binding"/>
    <property type="evidence" value="ECO:0007669"/>
    <property type="project" value="InterPro"/>
</dbReference>
<dbReference type="SUPFAM" id="SSF51905">
    <property type="entry name" value="FAD/NAD(P)-binding domain"/>
    <property type="match status" value="1"/>
</dbReference>
<keyword evidence="10" id="KW-0413">Isomerase</keyword>
<feature type="domain" description="4Fe-4S ferredoxin-type" evidence="17">
    <location>
        <begin position="178"/>
        <end position="208"/>
    </location>
</feature>
<evidence type="ECO:0000256" key="13">
    <source>
        <dbReference type="ARBA" id="ARBA00049723"/>
    </source>
</evidence>
<keyword evidence="5" id="KW-0274">FAD</keyword>
<dbReference type="InterPro" id="IPR007867">
    <property type="entry name" value="GMC_OxRtase_C"/>
</dbReference>
<reference evidence="18 19" key="1">
    <citation type="submission" date="2019-12" db="EMBL/GenBank/DDBJ databases">
        <title>Endophytic bacteria associated with Panax ginseng seedlings.</title>
        <authorList>
            <person name="Park J.M."/>
            <person name="Shin R."/>
            <person name="Jo S.H."/>
        </authorList>
    </citation>
    <scope>NUCLEOTIDE SEQUENCE [LARGE SCALE GENOMIC DNA]</scope>
    <source>
        <strain evidence="18 19">PgKB32</strain>
    </source>
</reference>
<comment type="pathway">
    <text evidence="12">Steroid metabolism; cholesterol degradation.</text>
</comment>
<dbReference type="InterPro" id="IPR036188">
    <property type="entry name" value="FAD/NAD-bd_sf"/>
</dbReference>
<evidence type="ECO:0000256" key="6">
    <source>
        <dbReference type="ARBA" id="ARBA00023002"/>
    </source>
</evidence>
<organism evidence="18 19">
    <name type="scientific">Pseudomonas frederiksbergensis</name>
    <dbReference type="NCBI Taxonomy" id="104087"/>
    <lineage>
        <taxon>Bacteria</taxon>
        <taxon>Pseudomonadati</taxon>
        <taxon>Pseudomonadota</taxon>
        <taxon>Gammaproteobacteria</taxon>
        <taxon>Pseudomonadales</taxon>
        <taxon>Pseudomonadaceae</taxon>
        <taxon>Pseudomonas</taxon>
    </lineage>
</organism>
<dbReference type="PROSITE" id="PS51379">
    <property type="entry name" value="4FE4S_FER_2"/>
    <property type="match status" value="1"/>
</dbReference>
<comment type="cofactor">
    <cofactor evidence="1">
        <name>FAD</name>
        <dbReference type="ChEBI" id="CHEBI:57692"/>
    </cofactor>
</comment>
<evidence type="ECO:0000256" key="12">
    <source>
        <dbReference type="ARBA" id="ARBA00049645"/>
    </source>
</evidence>
<dbReference type="AlphaFoldDB" id="A0A6L5C2F7"/>
<keyword evidence="7" id="KW-0443">Lipid metabolism</keyword>
<proteinExistence type="inferred from homology"/>
<evidence type="ECO:0000256" key="11">
    <source>
        <dbReference type="ARBA" id="ARBA00038856"/>
    </source>
</evidence>
<keyword evidence="4" id="KW-0285">Flavoprotein</keyword>
<feature type="compositionally biased region" description="Basic and acidic residues" evidence="16">
    <location>
        <begin position="529"/>
        <end position="540"/>
    </location>
</feature>
<dbReference type="EMBL" id="JAAAXX010000001">
    <property type="protein sequence ID" value="KAF2394843.1"/>
    <property type="molecule type" value="Genomic_DNA"/>
</dbReference>
<keyword evidence="3" id="KW-0153">Cholesterol metabolism</keyword>
<evidence type="ECO:0000313" key="19">
    <source>
        <dbReference type="Proteomes" id="UP000475265"/>
    </source>
</evidence>
<evidence type="ECO:0000256" key="1">
    <source>
        <dbReference type="ARBA" id="ARBA00001974"/>
    </source>
</evidence>
<dbReference type="InterPro" id="IPR000172">
    <property type="entry name" value="GMC_OxRdtase_N"/>
</dbReference>
<dbReference type="InterPro" id="IPR017896">
    <property type="entry name" value="4Fe4S_Fe-S-bd"/>
</dbReference>
<comment type="caution">
    <text evidence="18">The sequence shown here is derived from an EMBL/GenBank/DDBJ whole genome shotgun (WGS) entry which is preliminary data.</text>
</comment>
<dbReference type="GO" id="GO:0008203">
    <property type="term" value="P:cholesterol metabolic process"/>
    <property type="evidence" value="ECO:0007669"/>
    <property type="project" value="UniProtKB-KW"/>
</dbReference>
<dbReference type="EC" id="5.3.3.1" evidence="11"/>
<dbReference type="PANTHER" id="PTHR47470:SF1">
    <property type="entry name" value="FAD-DEPENDENT OXIDOREDUCTASE 2 FAD BINDING DOMAIN-CONTAINING PROTEIN"/>
    <property type="match status" value="1"/>
</dbReference>
<dbReference type="GO" id="GO:0016995">
    <property type="term" value="F:cholesterol oxidase activity"/>
    <property type="evidence" value="ECO:0007669"/>
    <property type="project" value="UniProtKB-EC"/>
</dbReference>
<accession>A0A6L5C2F7</accession>
<evidence type="ECO:0000256" key="4">
    <source>
        <dbReference type="ARBA" id="ARBA00022630"/>
    </source>
</evidence>
<dbReference type="RefSeq" id="WP_154905254.1">
    <property type="nucleotide sequence ID" value="NZ_JAAAXX010000001.1"/>
</dbReference>
<dbReference type="Gene3D" id="3.50.50.60">
    <property type="entry name" value="FAD/NAD(P)-binding domain"/>
    <property type="match status" value="3"/>
</dbReference>
<evidence type="ECO:0000256" key="9">
    <source>
        <dbReference type="ARBA" id="ARBA00023221"/>
    </source>
</evidence>
<dbReference type="GO" id="GO:0004769">
    <property type="term" value="F:steroid Delta-isomerase activity"/>
    <property type="evidence" value="ECO:0007669"/>
    <property type="project" value="UniProtKB-EC"/>
</dbReference>
<evidence type="ECO:0000256" key="3">
    <source>
        <dbReference type="ARBA" id="ARBA00022548"/>
    </source>
</evidence>
<keyword evidence="9" id="KW-0753">Steroid metabolism</keyword>
<evidence type="ECO:0000256" key="8">
    <source>
        <dbReference type="ARBA" id="ARBA00023166"/>
    </source>
</evidence>
<evidence type="ECO:0000256" key="5">
    <source>
        <dbReference type="ARBA" id="ARBA00022827"/>
    </source>
</evidence>
<sequence>MKNTDFDWLVIGSGFGGSVSALRLVEKGYRVGVLERGRSYRDEDLPKSAWQFSKYLWAPALGLKGIMRMSLFRHVFFPSQTGVGGGSTVYGGVLYRAKPAFFENVQWRELGHWNSLLQPHYDTAERMLGVKTVPFDSTNQQLAREMARHFGTEDTFTRAPTGVFFGEPGKTVKDPYFGGEGPDRTGCTRCGACMVGCRVGAVNSLVKNYLWFAQKRGVQVLAEHEVVDVIPLGAADGSEGYRVTTQRPGAWFARDRQTYTARGVIFAGGALGTNELLANCKHGGSLPRISDRLGELVRTNSESVLNVRLPQDRKTWNDVTASSSVHVDQDTHIEFLTYGRNADFLSLMSTLLVGNGNRVTRPLKWMGNIVLHPVRWLKSLWPFGWSRNMVMLLVMQTLDNAIALRPRKRWLGSGYRLVTEQNRDKPNPTYIEMGNQAARWLARHTGGIAQSNVLEALGNIPTTAHVLGGAVIGADAKSGVIDRNLHVFGYQNMLVCDGSAMPANPGVNPALTITALAEYAMAQIPEASRSNEEGTHKRDAVVAPRPSSVTPSHPDGQRVASIQIPILPPL</sequence>
<keyword evidence="8" id="KW-1207">Sterol metabolism</keyword>
<protein>
    <recommendedName>
        <fullName evidence="14">Cholesterol oxidase</fullName>
        <ecNumber evidence="13">1.1.3.6</ecNumber>
        <ecNumber evidence="11">5.3.3.1</ecNumber>
    </recommendedName>
    <alternativeName>
        <fullName evidence="15">Cholesterol isomerase</fullName>
    </alternativeName>
</protein>
<evidence type="ECO:0000259" key="17">
    <source>
        <dbReference type="PROSITE" id="PS51379"/>
    </source>
</evidence>
<dbReference type="PANTHER" id="PTHR47470">
    <property type="entry name" value="CHOLESTEROL OXIDASE"/>
    <property type="match status" value="1"/>
</dbReference>
<name>A0A6L5C2F7_9PSED</name>
<dbReference type="Pfam" id="PF05199">
    <property type="entry name" value="GMC_oxred_C"/>
    <property type="match status" value="1"/>
</dbReference>
<evidence type="ECO:0000256" key="2">
    <source>
        <dbReference type="ARBA" id="ARBA00010790"/>
    </source>
</evidence>
<evidence type="ECO:0000313" key="18">
    <source>
        <dbReference type="EMBL" id="KAF2394843.1"/>
    </source>
</evidence>
<comment type="similarity">
    <text evidence="2">Belongs to the GMC oxidoreductase family.</text>
</comment>
<dbReference type="InterPro" id="IPR052542">
    <property type="entry name" value="Cholesterol_Oxidase"/>
</dbReference>
<dbReference type="EC" id="1.1.3.6" evidence="13"/>
<feature type="region of interest" description="Disordered" evidence="16">
    <location>
        <begin position="526"/>
        <end position="561"/>
    </location>
</feature>
<dbReference type="Pfam" id="PF00732">
    <property type="entry name" value="GMC_oxred_N"/>
    <property type="match status" value="1"/>
</dbReference>
<evidence type="ECO:0000256" key="10">
    <source>
        <dbReference type="ARBA" id="ARBA00023235"/>
    </source>
</evidence>
<evidence type="ECO:0000256" key="7">
    <source>
        <dbReference type="ARBA" id="ARBA00023098"/>
    </source>
</evidence>
<keyword evidence="6 18" id="KW-0560">Oxidoreductase</keyword>
<dbReference type="Proteomes" id="UP000475265">
    <property type="component" value="Unassembled WGS sequence"/>
</dbReference>
<gene>
    <name evidence="18" type="ORF">FX983_02825</name>
</gene>
<evidence type="ECO:0000256" key="14">
    <source>
        <dbReference type="ARBA" id="ARBA00049744"/>
    </source>
</evidence>
<evidence type="ECO:0000256" key="15">
    <source>
        <dbReference type="ARBA" id="ARBA00049778"/>
    </source>
</evidence>
<evidence type="ECO:0000256" key="16">
    <source>
        <dbReference type="SAM" id="MobiDB-lite"/>
    </source>
</evidence>